<comment type="caution">
    <text evidence="1">The sequence shown here is derived from an EMBL/GenBank/DDBJ whole genome shotgun (WGS) entry which is preliminary data.</text>
</comment>
<dbReference type="RefSeq" id="WP_066180940.1">
    <property type="nucleotide sequence ID" value="NZ_LQZT01000034.1"/>
</dbReference>
<organism evidence="1 2">
    <name type="scientific">Hoeflea olei</name>
    <dbReference type="NCBI Taxonomy" id="1480615"/>
    <lineage>
        <taxon>Bacteria</taxon>
        <taxon>Pseudomonadati</taxon>
        <taxon>Pseudomonadota</taxon>
        <taxon>Alphaproteobacteria</taxon>
        <taxon>Hyphomicrobiales</taxon>
        <taxon>Rhizobiaceae</taxon>
        <taxon>Hoeflea</taxon>
    </lineage>
</organism>
<evidence type="ECO:0000313" key="2">
    <source>
        <dbReference type="Proteomes" id="UP000094795"/>
    </source>
</evidence>
<sequence length="76" mass="8610">MAEPKDMVVPMLKEIRSEMKSGFTEIEKRLDAIDASQKSFKTALTADTMMGKLVTGDFEERIGALEKKVDELMKRN</sequence>
<reference evidence="1 2" key="1">
    <citation type="submission" date="2015-12" db="EMBL/GenBank/DDBJ databases">
        <authorList>
            <person name="Shamseldin A."/>
            <person name="Moawad H."/>
            <person name="Abd El-Rahim W.M."/>
            <person name="Sadowsky M.J."/>
        </authorList>
    </citation>
    <scope>NUCLEOTIDE SEQUENCE [LARGE SCALE GENOMIC DNA]</scope>
    <source>
        <strain evidence="1 2">JC234</strain>
    </source>
</reference>
<protein>
    <submittedName>
        <fullName evidence="1">Uncharacterized protein</fullName>
    </submittedName>
</protein>
<dbReference type="OrthoDB" id="7916371at2"/>
<name>A0A1C1YT73_9HYPH</name>
<dbReference type="AlphaFoldDB" id="A0A1C1YT73"/>
<gene>
    <name evidence="1" type="ORF">AWJ14_16520</name>
</gene>
<keyword evidence="2" id="KW-1185">Reference proteome</keyword>
<accession>A0A1C1YT73</accession>
<evidence type="ECO:0000313" key="1">
    <source>
        <dbReference type="EMBL" id="OCW56550.1"/>
    </source>
</evidence>
<proteinExistence type="predicted"/>
<dbReference type="Proteomes" id="UP000094795">
    <property type="component" value="Unassembled WGS sequence"/>
</dbReference>
<dbReference type="EMBL" id="LQZT01000034">
    <property type="protein sequence ID" value="OCW56550.1"/>
    <property type="molecule type" value="Genomic_DNA"/>
</dbReference>
<dbReference type="STRING" id="1480615.AWJ14_16520"/>